<dbReference type="NCBIfam" id="TIGR00374">
    <property type="entry name" value="flippase-like domain"/>
    <property type="match status" value="1"/>
</dbReference>
<sequence length="351" mass="37262">MTDPDSDPALDSGFDLEFARVASAFAVAVVLLAVLVGAFGWEDVLLAAARADLAIYAIGFAAMIGCLSLRGVVWDRILESSGYDGAFPPVLGLYLATRFAKYVTPYGQVVAPPGVAYVLTQRSSVEYEEGLAAIVGGIFVNYLPYYTFGGFGLAYLLLYWRVAGSLWTYAVAFLATIAAVVVVAALLWFRRDAVETVLLAALSPVRSALERIRPSLADPLRPEPVRNRLDGFYRTLETISADRTTLLAVLVIGHLAWFLFALPLYLTALAMGEAVPLALAILVVALSKVGFVAPTPGGLGGVELTIAGVLALLAPVDAATAFAIGLLYRVVAYWLAVVVGGIAAIALSLWW</sequence>
<keyword evidence="4 7" id="KW-0812">Transmembrane</keyword>
<feature type="transmembrane region" description="Helical" evidence="7">
    <location>
        <begin position="53"/>
        <end position="73"/>
    </location>
</feature>
<gene>
    <name evidence="8" type="ORF">CV102_03825</name>
</gene>
<comment type="similarity">
    <text evidence="2">Belongs to the UPF0104 family.</text>
</comment>
<dbReference type="GO" id="GO:0005886">
    <property type="term" value="C:plasma membrane"/>
    <property type="evidence" value="ECO:0007669"/>
    <property type="project" value="UniProtKB-SubCell"/>
</dbReference>
<dbReference type="Pfam" id="PF03706">
    <property type="entry name" value="LPG_synthase_TM"/>
    <property type="match status" value="1"/>
</dbReference>
<protein>
    <submittedName>
        <fullName evidence="8">Lysylphosphatidylglycerol synthetase family protein</fullName>
    </submittedName>
</protein>
<dbReference type="PANTHER" id="PTHR39087:SF2">
    <property type="entry name" value="UPF0104 MEMBRANE PROTEIN MJ1595"/>
    <property type="match status" value="1"/>
</dbReference>
<feature type="transmembrane region" description="Helical" evidence="7">
    <location>
        <begin position="274"/>
        <end position="292"/>
    </location>
</feature>
<feature type="transmembrane region" description="Helical" evidence="7">
    <location>
        <begin position="246"/>
        <end position="268"/>
    </location>
</feature>
<evidence type="ECO:0000256" key="2">
    <source>
        <dbReference type="ARBA" id="ARBA00011061"/>
    </source>
</evidence>
<feature type="transmembrane region" description="Helical" evidence="7">
    <location>
        <begin position="331"/>
        <end position="350"/>
    </location>
</feature>
<comment type="subcellular location">
    <subcellularLocation>
        <location evidence="1">Cell membrane</location>
        <topology evidence="1">Multi-pass membrane protein</topology>
    </subcellularLocation>
</comment>
<evidence type="ECO:0000256" key="7">
    <source>
        <dbReference type="SAM" id="Phobius"/>
    </source>
</evidence>
<feature type="transmembrane region" description="Helical" evidence="7">
    <location>
        <begin position="131"/>
        <end position="160"/>
    </location>
</feature>
<organism evidence="8 9">
    <name type="scientific">Natronococcus pandeyae</name>
    <dbReference type="NCBI Taxonomy" id="2055836"/>
    <lineage>
        <taxon>Archaea</taxon>
        <taxon>Methanobacteriati</taxon>
        <taxon>Methanobacteriota</taxon>
        <taxon>Stenosarchaea group</taxon>
        <taxon>Halobacteria</taxon>
        <taxon>Halobacteriales</taxon>
        <taxon>Natrialbaceae</taxon>
        <taxon>Natronococcus</taxon>
    </lineage>
</organism>
<keyword evidence="9" id="KW-1185">Reference proteome</keyword>
<feature type="transmembrane region" description="Helical" evidence="7">
    <location>
        <begin position="166"/>
        <end position="189"/>
    </location>
</feature>
<reference evidence="8" key="1">
    <citation type="submission" date="2017-11" db="EMBL/GenBank/DDBJ databases">
        <authorList>
            <person name="Kajale S.C."/>
            <person name="Sharma A."/>
        </authorList>
    </citation>
    <scope>NUCLEOTIDE SEQUENCE</scope>
    <source>
        <strain evidence="8">LS1_42</strain>
    </source>
</reference>
<dbReference type="AlphaFoldDB" id="A0A8J8Q5I6"/>
<dbReference type="Proteomes" id="UP000766904">
    <property type="component" value="Unassembled WGS sequence"/>
</dbReference>
<dbReference type="PANTHER" id="PTHR39087">
    <property type="entry name" value="UPF0104 MEMBRANE PROTEIN MJ1595"/>
    <property type="match status" value="1"/>
</dbReference>
<feature type="transmembrane region" description="Helical" evidence="7">
    <location>
        <begin position="21"/>
        <end position="41"/>
    </location>
</feature>
<feature type="transmembrane region" description="Helical" evidence="7">
    <location>
        <begin position="304"/>
        <end position="325"/>
    </location>
</feature>
<keyword evidence="6 7" id="KW-0472">Membrane</keyword>
<dbReference type="RefSeq" id="WP_148856567.1">
    <property type="nucleotide sequence ID" value="NZ_PHNJ01000002.1"/>
</dbReference>
<dbReference type="EMBL" id="PHNJ01000002">
    <property type="protein sequence ID" value="TYL39437.1"/>
    <property type="molecule type" value="Genomic_DNA"/>
</dbReference>
<evidence type="ECO:0000256" key="4">
    <source>
        <dbReference type="ARBA" id="ARBA00022692"/>
    </source>
</evidence>
<evidence type="ECO:0000313" key="8">
    <source>
        <dbReference type="EMBL" id="TYL39437.1"/>
    </source>
</evidence>
<keyword evidence="3" id="KW-1003">Cell membrane</keyword>
<keyword evidence="5 7" id="KW-1133">Transmembrane helix</keyword>
<dbReference type="OrthoDB" id="15513at2157"/>
<accession>A0A8J8Q5I6</accession>
<evidence type="ECO:0000256" key="3">
    <source>
        <dbReference type="ARBA" id="ARBA00022475"/>
    </source>
</evidence>
<evidence type="ECO:0000256" key="5">
    <source>
        <dbReference type="ARBA" id="ARBA00022989"/>
    </source>
</evidence>
<evidence type="ECO:0000313" key="9">
    <source>
        <dbReference type="Proteomes" id="UP000766904"/>
    </source>
</evidence>
<proteinExistence type="inferred from homology"/>
<evidence type="ECO:0000256" key="6">
    <source>
        <dbReference type="ARBA" id="ARBA00023136"/>
    </source>
</evidence>
<comment type="caution">
    <text evidence="8">The sequence shown here is derived from an EMBL/GenBank/DDBJ whole genome shotgun (WGS) entry which is preliminary data.</text>
</comment>
<evidence type="ECO:0000256" key="1">
    <source>
        <dbReference type="ARBA" id="ARBA00004651"/>
    </source>
</evidence>
<name>A0A8J8Q5I6_9EURY</name>
<dbReference type="InterPro" id="IPR022791">
    <property type="entry name" value="L-PG_synthase/AglD"/>
</dbReference>